<feature type="signal peptide" evidence="1">
    <location>
        <begin position="1"/>
        <end position="20"/>
    </location>
</feature>
<organism evidence="2 3">
    <name type="scientific">Lysobacter korlensis</name>
    <dbReference type="NCBI Taxonomy" id="553636"/>
    <lineage>
        <taxon>Bacteria</taxon>
        <taxon>Pseudomonadati</taxon>
        <taxon>Pseudomonadota</taxon>
        <taxon>Gammaproteobacteria</taxon>
        <taxon>Lysobacterales</taxon>
        <taxon>Lysobacteraceae</taxon>
        <taxon>Lysobacter</taxon>
    </lineage>
</organism>
<protein>
    <submittedName>
        <fullName evidence="2">Uncharacterized protein</fullName>
    </submittedName>
</protein>
<name>A0ABV6RTA2_9GAMM</name>
<sequence>MSRHLVLSICLALATSTAVAQDIEPTAEEREMLVEMRKQWKANGLGEMTPEQEQTMLRQQREMRVRMMSMLGGMKQQAGALAEQMQAQPSVAAPVPVAAPSPASEQLASVSREQLLADVQARIAAGPFVVFARRPDGFNVDGRPFLDPDGRIVDFGGDGVSGMVTYIVDTGEGSALVKLMNARSDAQPMLLGYLTERGDAVSFQSVAGETAGGLKARPTSRGLVLLRDGSAVSYDWEKGAKAIALPEGFRMAEFQNGDVGGTRHVLLERVDDRRVKPDKVLTDAVSIFRTVTGQKDKAFDYALFNVDTGATVPLNISMARNEVNKGYGCTPNGLGRKCRSWETANEIYEQDGRPNYSHYFWSLEWQNTAHGPLATAIENGLREVNVIRLGDGARFNAFDRAMGIQYFTTETLPSGSMKVTAYWAFKGHPVEDVGTLLAGGVKAAP</sequence>
<evidence type="ECO:0000313" key="3">
    <source>
        <dbReference type="Proteomes" id="UP001589896"/>
    </source>
</evidence>
<evidence type="ECO:0000313" key="2">
    <source>
        <dbReference type="EMBL" id="MFC0679824.1"/>
    </source>
</evidence>
<feature type="chain" id="PRO_5047341616" evidence="1">
    <location>
        <begin position="21"/>
        <end position="445"/>
    </location>
</feature>
<dbReference type="Proteomes" id="UP001589896">
    <property type="component" value="Unassembled WGS sequence"/>
</dbReference>
<keyword evidence="3" id="KW-1185">Reference proteome</keyword>
<reference evidence="2 3" key="1">
    <citation type="submission" date="2024-09" db="EMBL/GenBank/DDBJ databases">
        <authorList>
            <person name="Sun Q."/>
            <person name="Mori K."/>
        </authorList>
    </citation>
    <scope>NUCLEOTIDE SEQUENCE [LARGE SCALE GENOMIC DNA]</scope>
    <source>
        <strain evidence="2 3">KCTC 23076</strain>
    </source>
</reference>
<proteinExistence type="predicted"/>
<accession>A0ABV6RTA2</accession>
<gene>
    <name evidence="2" type="ORF">ACFFGH_18445</name>
</gene>
<evidence type="ECO:0000256" key="1">
    <source>
        <dbReference type="SAM" id="SignalP"/>
    </source>
</evidence>
<keyword evidence="1" id="KW-0732">Signal</keyword>
<comment type="caution">
    <text evidence="2">The sequence shown here is derived from an EMBL/GenBank/DDBJ whole genome shotgun (WGS) entry which is preliminary data.</text>
</comment>
<dbReference type="RefSeq" id="WP_386671307.1">
    <property type="nucleotide sequence ID" value="NZ_JBHLTG010000004.1"/>
</dbReference>
<dbReference type="EMBL" id="JBHLTG010000004">
    <property type="protein sequence ID" value="MFC0679824.1"/>
    <property type="molecule type" value="Genomic_DNA"/>
</dbReference>